<dbReference type="KEGG" id="alkq:M9189_03230"/>
<reference evidence="1" key="1">
    <citation type="submission" date="2022-05" db="EMBL/GenBank/DDBJ databases">
        <authorList>
            <person name="Sun X."/>
        </authorList>
    </citation>
    <scope>NUCLEOTIDE SEQUENCE</scope>
    <source>
        <strain evidence="1">Ai-910</strain>
    </source>
</reference>
<dbReference type="RefSeq" id="WP_250724498.1">
    <property type="nucleotide sequence ID" value="NZ_CP098400.1"/>
</dbReference>
<evidence type="ECO:0000313" key="3">
    <source>
        <dbReference type="Proteomes" id="UP001056426"/>
    </source>
</evidence>
<dbReference type="Gene3D" id="2.120.10.30">
    <property type="entry name" value="TolB, C-terminal domain"/>
    <property type="match status" value="1"/>
</dbReference>
<dbReference type="PROSITE" id="PS51257">
    <property type="entry name" value="PROKAR_LIPOPROTEIN"/>
    <property type="match status" value="1"/>
</dbReference>
<dbReference type="InterPro" id="IPR011042">
    <property type="entry name" value="6-blade_b-propeller_TolB-like"/>
</dbReference>
<gene>
    <name evidence="1" type="ORF">M9189_03170</name>
    <name evidence="2" type="ORF">M9189_03230</name>
</gene>
<sequence length="390" mass="44731">MLKKMRTFLFFSIIVGISIISVSCNNRSHKENEYETISITPSNKQLPMSQFIGQIEYIKLTTPKGMALGNIEKVIVHDDLFFVRHGSSNPSVSVFNSEGEFQYNIGKQGRGPGEYVALNDFNIDRTQKTVIIMDLMLQKMHFYNLDGAYVRSDALPIHALKFSSLKNGDYIFWVGNLYNEVMNKNETTLWNLYVVNPDLSIKEKHLEVTKEFMSVMNGSLPSSLSPCEDGVNIYAPLSNYIYHYNDRGEFSTKYYLDFGSLNCNFLSELHQYKGIKSSFAFNLRKTGATYYPNQLFEFKKYLYFTFISNDDMYSVYYDKENKSSHVTLGYPVDDINGAIFGRAVASTRNSLITVIEPVRLMDDNNNVPEKLQHLNLTPNSNPVLAKYTMR</sequence>
<dbReference type="EMBL" id="CP098400">
    <property type="protein sequence ID" value="URW80366.1"/>
    <property type="molecule type" value="Genomic_DNA"/>
</dbReference>
<name>A0A9J6ZR58_9BACT</name>
<dbReference type="KEGG" id="alkq:M9189_03170"/>
<reference evidence="1" key="2">
    <citation type="submission" date="2022-06" db="EMBL/GenBank/DDBJ databases">
        <title>Xiashengella guii gen. nov. sp. nov., a bacterium isolated form anaerobic digestion tank.</title>
        <authorList>
            <person name="Huang H."/>
        </authorList>
    </citation>
    <scope>NUCLEOTIDE SEQUENCE</scope>
    <source>
        <strain evidence="1">Ai-910</strain>
    </source>
</reference>
<dbReference type="Proteomes" id="UP001056426">
    <property type="component" value="Chromosome"/>
</dbReference>
<evidence type="ECO:0000313" key="2">
    <source>
        <dbReference type="EMBL" id="URW80366.1"/>
    </source>
</evidence>
<proteinExistence type="predicted"/>
<dbReference type="AlphaFoldDB" id="A0A9J6ZR58"/>
<keyword evidence="3" id="KW-1185">Reference proteome</keyword>
<dbReference type="Pfam" id="PF17170">
    <property type="entry name" value="DUF5128"/>
    <property type="match status" value="1"/>
</dbReference>
<accession>A0A9J6ZR58</accession>
<evidence type="ECO:0000313" key="1">
    <source>
        <dbReference type="EMBL" id="URW80354.1"/>
    </source>
</evidence>
<protein>
    <submittedName>
        <fullName evidence="1">6-bladed beta-propeller</fullName>
    </submittedName>
</protein>
<dbReference type="EMBL" id="CP098400">
    <property type="protein sequence ID" value="URW80354.1"/>
    <property type="molecule type" value="Genomic_DNA"/>
</dbReference>
<organism evidence="1 3">
    <name type="scientific">Xiashengella succiniciproducens</name>
    <dbReference type="NCBI Taxonomy" id="2949635"/>
    <lineage>
        <taxon>Bacteria</taxon>
        <taxon>Pseudomonadati</taxon>
        <taxon>Bacteroidota</taxon>
        <taxon>Bacteroidia</taxon>
        <taxon>Marinilabiliales</taxon>
        <taxon>Marinilabiliaceae</taxon>
        <taxon>Xiashengella</taxon>
    </lineage>
</organism>